<dbReference type="SUPFAM" id="SSF51735">
    <property type="entry name" value="NAD(P)-binding Rossmann-fold domains"/>
    <property type="match status" value="1"/>
</dbReference>
<dbReference type="InterPro" id="IPR008927">
    <property type="entry name" value="6-PGluconate_DH-like_C_sf"/>
</dbReference>
<sequence length="373" mass="40689">MRIAVIGNTPLSIGLTLSADLACLGHDVTLAGASKDEQNTIEHHLNLGLSIRHETAHLLSETTGPVHGIRLAQMPIDAVSDAEIIFVDTPPTDIERRIATFAPALSKGQHIHVQTHGYWAAFRTARILREHGISDVTLSECTSPTHAGGIMDGVITPHVVRKSLALGVFPSENTAHCAALLGSILPIFDVKQDVLETNLESMNFLVHPAIALTGIGLFDVAKKEQRKIRFYQEGNSAAAGQLAEALDQERRPVLDRFGYPFRSLADQINVLYGGHGSSVQEAIHNAPFYHALPDLDPDIWRHWLSWDLPFAHIPFVRLSEMLGAPAPLHRGLVDILNAILGEDYWAKGLTLEALGLAGLSVEDIKTYLRSGNR</sequence>
<feature type="domain" description="Opine dehydrogenase" evidence="1">
    <location>
        <begin position="192"/>
        <end position="339"/>
    </location>
</feature>
<evidence type="ECO:0000313" key="2">
    <source>
        <dbReference type="EMBL" id="MDA5397492.1"/>
    </source>
</evidence>
<evidence type="ECO:0000313" key="3">
    <source>
        <dbReference type="Proteomes" id="UP001151234"/>
    </source>
</evidence>
<dbReference type="Gene3D" id="1.10.1040.10">
    <property type="entry name" value="N-(1-d-carboxylethyl)-l-norvaline Dehydrogenase, domain 2"/>
    <property type="match status" value="1"/>
</dbReference>
<dbReference type="InterPro" id="IPR013328">
    <property type="entry name" value="6PGD_dom2"/>
</dbReference>
<organism evidence="2 3">
    <name type="scientific">Hoeflea prorocentri</name>
    <dbReference type="NCBI Taxonomy" id="1922333"/>
    <lineage>
        <taxon>Bacteria</taxon>
        <taxon>Pseudomonadati</taxon>
        <taxon>Pseudomonadota</taxon>
        <taxon>Alphaproteobacteria</taxon>
        <taxon>Hyphomicrobiales</taxon>
        <taxon>Rhizobiaceae</taxon>
        <taxon>Hoeflea</taxon>
    </lineage>
</organism>
<dbReference type="Pfam" id="PF02317">
    <property type="entry name" value="Octopine_DH"/>
    <property type="match status" value="1"/>
</dbReference>
<dbReference type="InterPro" id="IPR036291">
    <property type="entry name" value="NAD(P)-bd_dom_sf"/>
</dbReference>
<dbReference type="EMBL" id="JAPJZI010000001">
    <property type="protein sequence ID" value="MDA5397492.1"/>
    <property type="molecule type" value="Genomic_DNA"/>
</dbReference>
<dbReference type="InterPro" id="IPR003421">
    <property type="entry name" value="Opine_DH"/>
</dbReference>
<protein>
    <submittedName>
        <fullName evidence="2">NAD/NADP octopine/nopaline dehydrogenase family protein</fullName>
    </submittedName>
</protein>
<dbReference type="GO" id="GO:0016491">
    <property type="term" value="F:oxidoreductase activity"/>
    <property type="evidence" value="ECO:0007669"/>
    <property type="project" value="InterPro"/>
</dbReference>
<keyword evidence="3" id="KW-1185">Reference proteome</keyword>
<reference evidence="2" key="1">
    <citation type="submission" date="2022-11" db="EMBL/GenBank/DDBJ databases">
        <title>Draft genome sequence of Hoeflea poritis E7-10 and Hoeflea prorocentri PM5-8, separated from scleractinian coral Porites lutea and marine dinoflagellate.</title>
        <authorList>
            <person name="Zhang G."/>
            <person name="Wei Q."/>
            <person name="Cai L."/>
        </authorList>
    </citation>
    <scope>NUCLEOTIDE SEQUENCE</scope>
    <source>
        <strain evidence="2">PM5-8</strain>
    </source>
</reference>
<name>A0A9X3ZFH6_9HYPH</name>
<dbReference type="SUPFAM" id="SSF48179">
    <property type="entry name" value="6-phosphogluconate dehydrogenase C-terminal domain-like"/>
    <property type="match status" value="1"/>
</dbReference>
<accession>A0A9X3ZFH6</accession>
<gene>
    <name evidence="2" type="ORF">OQ273_02800</name>
</gene>
<dbReference type="AlphaFoldDB" id="A0A9X3ZFH6"/>
<evidence type="ECO:0000259" key="1">
    <source>
        <dbReference type="Pfam" id="PF02317"/>
    </source>
</evidence>
<dbReference type="RefSeq" id="WP_267988953.1">
    <property type="nucleotide sequence ID" value="NZ_JAPJZI010000001.1"/>
</dbReference>
<dbReference type="Gene3D" id="3.40.50.720">
    <property type="entry name" value="NAD(P)-binding Rossmann-like Domain"/>
    <property type="match status" value="1"/>
</dbReference>
<comment type="caution">
    <text evidence="2">The sequence shown here is derived from an EMBL/GenBank/DDBJ whole genome shotgun (WGS) entry which is preliminary data.</text>
</comment>
<proteinExistence type="predicted"/>
<dbReference type="Proteomes" id="UP001151234">
    <property type="component" value="Unassembled WGS sequence"/>
</dbReference>